<evidence type="ECO:0000256" key="1">
    <source>
        <dbReference type="ARBA" id="ARBA00004123"/>
    </source>
</evidence>
<accession>A0A9J5X233</accession>
<name>A0A9J5X233_SOLCO</name>
<dbReference type="EMBL" id="JACXVP010000010">
    <property type="protein sequence ID" value="KAG5581493.1"/>
    <property type="molecule type" value="Genomic_DNA"/>
</dbReference>
<keyword evidence="2" id="KW-0805">Transcription regulation</keyword>
<evidence type="ECO:0000256" key="3">
    <source>
        <dbReference type="ARBA" id="ARBA00023125"/>
    </source>
</evidence>
<keyword evidence="7" id="KW-1185">Reference proteome</keyword>
<dbReference type="AlphaFoldDB" id="A0A9J5X233"/>
<dbReference type="GO" id="GO:0005634">
    <property type="term" value="C:nucleus"/>
    <property type="evidence" value="ECO:0007669"/>
    <property type="project" value="UniProtKB-SubCell"/>
</dbReference>
<gene>
    <name evidence="6" type="ORF">H5410_052120</name>
</gene>
<dbReference type="GO" id="GO:0003677">
    <property type="term" value="F:DNA binding"/>
    <property type="evidence" value="ECO:0007669"/>
    <property type="project" value="UniProtKB-KW"/>
</dbReference>
<dbReference type="OrthoDB" id="10072024at2759"/>
<dbReference type="Proteomes" id="UP000824120">
    <property type="component" value="Chromosome 10"/>
</dbReference>
<reference evidence="6 7" key="1">
    <citation type="submission" date="2020-09" db="EMBL/GenBank/DDBJ databases">
        <title>De no assembly of potato wild relative species, Solanum commersonii.</title>
        <authorList>
            <person name="Cho K."/>
        </authorList>
    </citation>
    <scope>NUCLEOTIDE SEQUENCE [LARGE SCALE GENOMIC DNA]</scope>
    <source>
        <strain evidence="6">LZ3.2</strain>
        <tissue evidence="6">Leaf</tissue>
    </source>
</reference>
<dbReference type="Gene3D" id="3.30.890.10">
    <property type="entry name" value="Methyl-cpg-binding Protein 2, Chain A"/>
    <property type="match status" value="1"/>
</dbReference>
<comment type="caution">
    <text evidence="6">The sequence shown here is derived from an EMBL/GenBank/DDBJ whole genome shotgun (WGS) entry which is preliminary data.</text>
</comment>
<evidence type="ECO:0000256" key="4">
    <source>
        <dbReference type="ARBA" id="ARBA00023163"/>
    </source>
</evidence>
<keyword evidence="5" id="KW-0539">Nucleus</keyword>
<evidence type="ECO:0000256" key="2">
    <source>
        <dbReference type="ARBA" id="ARBA00023015"/>
    </source>
</evidence>
<evidence type="ECO:0000256" key="5">
    <source>
        <dbReference type="ARBA" id="ARBA00023242"/>
    </source>
</evidence>
<protein>
    <recommendedName>
        <fullName evidence="8">MBD domain-containing protein</fullName>
    </recommendedName>
</protein>
<sequence length="146" mass="16373">MIVTNDDCCNDGKSSDPLLPPGTYIDVELDVRAETTTPIKGDVPDEGKVSDVTRSKLQIKKKIMHMRQVNLDRPKWMPENCGFEIKVCTGGATVGRIDRFYIEPVSKSKFRSKIKVDDFLKTGRMSKSTKFDLNCDGATPSKEKKN</sequence>
<organism evidence="6 7">
    <name type="scientific">Solanum commersonii</name>
    <name type="common">Commerson's wild potato</name>
    <name type="synonym">Commerson's nightshade</name>
    <dbReference type="NCBI Taxonomy" id="4109"/>
    <lineage>
        <taxon>Eukaryota</taxon>
        <taxon>Viridiplantae</taxon>
        <taxon>Streptophyta</taxon>
        <taxon>Embryophyta</taxon>
        <taxon>Tracheophyta</taxon>
        <taxon>Spermatophyta</taxon>
        <taxon>Magnoliopsida</taxon>
        <taxon>eudicotyledons</taxon>
        <taxon>Gunneridae</taxon>
        <taxon>Pentapetalae</taxon>
        <taxon>asterids</taxon>
        <taxon>lamiids</taxon>
        <taxon>Solanales</taxon>
        <taxon>Solanaceae</taxon>
        <taxon>Solanoideae</taxon>
        <taxon>Solaneae</taxon>
        <taxon>Solanum</taxon>
    </lineage>
</organism>
<evidence type="ECO:0000313" key="6">
    <source>
        <dbReference type="EMBL" id="KAG5581493.1"/>
    </source>
</evidence>
<dbReference type="InterPro" id="IPR016177">
    <property type="entry name" value="DNA-bd_dom_sf"/>
</dbReference>
<evidence type="ECO:0008006" key="8">
    <source>
        <dbReference type="Google" id="ProtNLM"/>
    </source>
</evidence>
<dbReference type="SUPFAM" id="SSF54171">
    <property type="entry name" value="DNA-binding domain"/>
    <property type="match status" value="1"/>
</dbReference>
<evidence type="ECO:0000313" key="7">
    <source>
        <dbReference type="Proteomes" id="UP000824120"/>
    </source>
</evidence>
<keyword evidence="3" id="KW-0238">DNA-binding</keyword>
<proteinExistence type="predicted"/>
<comment type="subcellular location">
    <subcellularLocation>
        <location evidence="1">Nucleus</location>
    </subcellularLocation>
</comment>
<keyword evidence="4" id="KW-0804">Transcription</keyword>